<dbReference type="EMBL" id="QVTD01000003">
    <property type="protein sequence ID" value="RFU65488.1"/>
    <property type="molecule type" value="Genomic_DNA"/>
</dbReference>
<dbReference type="Pfam" id="PF02797">
    <property type="entry name" value="Chal_sti_synt_C"/>
    <property type="match status" value="1"/>
</dbReference>
<feature type="domain" description="Chalcone/stilbene synthase N-terminal" evidence="5">
    <location>
        <begin position="79"/>
        <end position="221"/>
    </location>
</feature>
<evidence type="ECO:0000313" key="8">
    <source>
        <dbReference type="Proteomes" id="UP000262939"/>
    </source>
</evidence>
<dbReference type="GO" id="GO:0030639">
    <property type="term" value="P:polyketide biosynthetic process"/>
    <property type="evidence" value="ECO:0007669"/>
    <property type="project" value="TreeGrafter"/>
</dbReference>
<gene>
    <name evidence="7" type="ORF">D0466_06265</name>
</gene>
<dbReference type="OrthoDB" id="9786288at2"/>
<evidence type="ECO:0000256" key="4">
    <source>
        <dbReference type="PIRSR" id="PIRSR000451-1"/>
    </source>
</evidence>
<dbReference type="InterPro" id="IPR012328">
    <property type="entry name" value="Chalcone/stilbene_synt_C"/>
</dbReference>
<dbReference type="CDD" id="cd00831">
    <property type="entry name" value="CHS_like"/>
    <property type="match status" value="1"/>
</dbReference>
<comment type="caution">
    <text evidence="7">The sequence shown here is derived from an EMBL/GenBank/DDBJ whole genome shotgun (WGS) entry which is preliminary data.</text>
</comment>
<keyword evidence="3" id="KW-0012">Acyltransferase</keyword>
<dbReference type="InterPro" id="IPR016039">
    <property type="entry name" value="Thiolase-like"/>
</dbReference>
<dbReference type="SUPFAM" id="SSF53901">
    <property type="entry name" value="Thiolase-like"/>
    <property type="match status" value="1"/>
</dbReference>
<feature type="domain" description="Chalcone/stilbene synthase C-terminal" evidence="6">
    <location>
        <begin position="241"/>
        <end position="375"/>
    </location>
</feature>
<dbReference type="InterPro" id="IPR011141">
    <property type="entry name" value="Polyketide_synthase_type-III"/>
</dbReference>
<name>A0A372LGQ5_9BACI</name>
<dbReference type="PIRSF" id="PIRSF000451">
    <property type="entry name" value="PKS_III"/>
    <property type="match status" value="1"/>
</dbReference>
<evidence type="ECO:0000256" key="2">
    <source>
        <dbReference type="ARBA" id="ARBA00022679"/>
    </source>
</evidence>
<feature type="active site" description="Acyl-thioester intermediate" evidence="4">
    <location>
        <position position="159"/>
    </location>
</feature>
<dbReference type="Gene3D" id="3.40.47.10">
    <property type="match status" value="2"/>
</dbReference>
<protein>
    <submittedName>
        <fullName evidence="7">Type III polyketide synthase</fullName>
    </submittedName>
</protein>
<keyword evidence="8" id="KW-1185">Reference proteome</keyword>
<accession>A0A372LGQ5</accession>
<dbReference type="PANTHER" id="PTHR11877:SF99">
    <property type="entry name" value="1,3,6,8-TETRAHYDROXYNAPHTHALENE SYNTHASE"/>
    <property type="match status" value="1"/>
</dbReference>
<dbReference type="PANTHER" id="PTHR11877">
    <property type="entry name" value="HYDROXYMETHYLGLUTARYL-COA SYNTHASE"/>
    <property type="match status" value="1"/>
</dbReference>
<dbReference type="InterPro" id="IPR001099">
    <property type="entry name" value="Chalcone/stilbene_synt_N"/>
</dbReference>
<organism evidence="7 8">
    <name type="scientific">Peribacillus glennii</name>
    <dbReference type="NCBI Taxonomy" id="2303991"/>
    <lineage>
        <taxon>Bacteria</taxon>
        <taxon>Bacillati</taxon>
        <taxon>Bacillota</taxon>
        <taxon>Bacilli</taxon>
        <taxon>Bacillales</taxon>
        <taxon>Bacillaceae</taxon>
        <taxon>Peribacillus</taxon>
    </lineage>
</organism>
<comment type="similarity">
    <text evidence="1">Belongs to the thiolase-like superfamily. Chalcone/stilbene synthases family.</text>
</comment>
<evidence type="ECO:0000259" key="6">
    <source>
        <dbReference type="Pfam" id="PF02797"/>
    </source>
</evidence>
<sequence>MRNNKHRKFIKGVNALPYILSASHIKLPHKISQEAVMDFTREMFGSSYKNIERLLGAFINGQVESRYFSKDIEWFKADHSFEEKNEIYIEQAVHYGCQAIVECLGNLDFLKRNIDPGKIDAFIFISSTGLATPTIDARIMNLLPFSEYTKRIPIWGLGCAGGAAGLSRAYEYCKAFPNALALVLCVELCSLTFQKDDVSKSNIIGTSLFSDGIGCALVCGDEVRRKIFCKQDSMPKILSTRSTLMRDSLDVMGWDVKNGGLHVVFSKDIPRIVKEWLKPNVEAFLTEHNLSLQEVEHFIAHPGGKKVIQAYEEALGFSQQKTELSMKILQEYGNMSSATILYVLEQFMRNGAQKGDLGLAAALGPGFSSELLLMRWE</sequence>
<dbReference type="AlphaFoldDB" id="A0A372LGQ5"/>
<evidence type="ECO:0000256" key="1">
    <source>
        <dbReference type="ARBA" id="ARBA00005531"/>
    </source>
</evidence>
<evidence type="ECO:0000259" key="5">
    <source>
        <dbReference type="Pfam" id="PF00195"/>
    </source>
</evidence>
<keyword evidence="2" id="KW-0808">Transferase</keyword>
<dbReference type="Pfam" id="PF00195">
    <property type="entry name" value="Chal_sti_synt_N"/>
    <property type="match status" value="1"/>
</dbReference>
<proteinExistence type="inferred from homology"/>
<evidence type="ECO:0000256" key="3">
    <source>
        <dbReference type="ARBA" id="ARBA00023315"/>
    </source>
</evidence>
<dbReference type="Proteomes" id="UP000262939">
    <property type="component" value="Unassembled WGS sequence"/>
</dbReference>
<dbReference type="GO" id="GO:0016747">
    <property type="term" value="F:acyltransferase activity, transferring groups other than amino-acyl groups"/>
    <property type="evidence" value="ECO:0007669"/>
    <property type="project" value="InterPro"/>
</dbReference>
<evidence type="ECO:0000313" key="7">
    <source>
        <dbReference type="EMBL" id="RFU65488.1"/>
    </source>
</evidence>
<reference evidence="7 8" key="1">
    <citation type="submission" date="2018-08" db="EMBL/GenBank/DDBJ databases">
        <title>Bacillus chawlae sp. nov., Bacillus glennii sp. nov., and Bacillus saganii sp. nov. Isolated from the Vehicle Assembly Building at Kennedy Space Center where the Viking Spacecraft were Assembled.</title>
        <authorList>
            <person name="Seuylemezian A."/>
            <person name="Vaishampayan P."/>
        </authorList>
    </citation>
    <scope>NUCLEOTIDE SEQUENCE [LARGE SCALE GENOMIC DNA]</scope>
    <source>
        <strain evidence="7 8">V44-8</strain>
    </source>
</reference>